<reference evidence="1 2" key="1">
    <citation type="submission" date="2016-04" db="EMBL/GenBank/DDBJ databases">
        <title>Multiple horizontal gene transfer events from other fungi enriched the ability of the initially mycotrophic fungus Trichoderma (Ascomycota) to feed on dead plant biomass.</title>
        <authorList>
            <person name="Atanasova L."/>
            <person name="Chenthamara K."/>
            <person name="Zhang J."/>
            <person name="Grujic M."/>
            <person name="Henrissat B."/>
            <person name="Kuo A."/>
            <person name="Aertz A."/>
            <person name="Salamov A."/>
            <person name="Lipzen A."/>
            <person name="Labutti K."/>
            <person name="Barry K."/>
            <person name="Miao Y."/>
            <person name="Rahimi M.J."/>
            <person name="Shen Q."/>
            <person name="Grigoriev I.V."/>
            <person name="Kubicek C.P."/>
            <person name="Druzhinina I.S."/>
        </authorList>
    </citation>
    <scope>NUCLEOTIDE SEQUENCE [LARGE SCALE GENOMIC DNA]</scope>
    <source>
        <strain evidence="1 2">NJAU 4742</strain>
    </source>
</reference>
<accession>A0A1T3CEI8</accession>
<dbReference type="AlphaFoldDB" id="A0A1T3CEI8"/>
<proteinExistence type="predicted"/>
<keyword evidence="2" id="KW-1185">Reference proteome</keyword>
<evidence type="ECO:0000313" key="1">
    <source>
        <dbReference type="EMBL" id="OPB39510.1"/>
    </source>
</evidence>
<comment type="caution">
    <text evidence="1">The sequence shown here is derived from an EMBL/GenBank/DDBJ whole genome shotgun (WGS) entry which is preliminary data.</text>
</comment>
<sequence length="74" mass="8209">MLHRLHPTDLTIDDTYSYFAGAPLPALPLRTDPGHQCHLQSPDSYLSSPGTVGPELLRFSGPFFYWSITTPPPL</sequence>
<name>A0A1T3CEI8_9HYPO</name>
<organism evidence="1 2">
    <name type="scientific">Trichoderma guizhouense</name>
    <dbReference type="NCBI Taxonomy" id="1491466"/>
    <lineage>
        <taxon>Eukaryota</taxon>
        <taxon>Fungi</taxon>
        <taxon>Dikarya</taxon>
        <taxon>Ascomycota</taxon>
        <taxon>Pezizomycotina</taxon>
        <taxon>Sordariomycetes</taxon>
        <taxon>Hypocreomycetidae</taxon>
        <taxon>Hypocreales</taxon>
        <taxon>Hypocreaceae</taxon>
        <taxon>Trichoderma</taxon>
    </lineage>
</organism>
<evidence type="ECO:0000313" key="2">
    <source>
        <dbReference type="Proteomes" id="UP000191004"/>
    </source>
</evidence>
<gene>
    <name evidence="1" type="ORF">A0O28_0052160</name>
</gene>
<dbReference type="Proteomes" id="UP000191004">
    <property type="component" value="Unassembled WGS sequence"/>
</dbReference>
<protein>
    <submittedName>
        <fullName evidence="1">Uncharacterized protein</fullName>
    </submittedName>
</protein>
<dbReference type="EMBL" id="LVVK01000019">
    <property type="protein sequence ID" value="OPB39510.1"/>
    <property type="molecule type" value="Genomic_DNA"/>
</dbReference>